<dbReference type="Gene3D" id="1.25.40.10">
    <property type="entry name" value="Tetratricopeptide repeat domain"/>
    <property type="match status" value="6"/>
</dbReference>
<dbReference type="FunFam" id="1.25.40.10:FF:000381">
    <property type="entry name" value="Pentatricopeptide repeat-containing protein"/>
    <property type="match status" value="1"/>
</dbReference>
<feature type="repeat" description="PPR" evidence="2">
    <location>
        <begin position="609"/>
        <end position="643"/>
    </location>
</feature>
<dbReference type="InterPro" id="IPR002885">
    <property type="entry name" value="PPR_rpt"/>
</dbReference>
<sequence>MLRSIVHASFSFCTNPPFCLLKPIVRIRCGGLPRFSLMKIHSFRGEISNTGSMADVLEIIGPLDNFLSSEAIIYVTLLRKCIRCKSFLMGRMALAHLVKLGFKSELFISNILLDVCSKAGFLDDGAKLFDEMPQRDLISWCTIISGYVSHGFDMEAYGLFKRMLESGLMPNHFVMSSVLKACSAAGILELGVLVHCWATKCGLGFDRFVEVGLVSMYTKCGSLNDALKLFYEIPVKTSISWNAIVSGCIQNGYLIEAVQMCLEMCRIGFRMDLVTLRIVMSAGSALEIFEFCKSLHVYSIKIGLETDCFFIAEFVRLLAKLGEVVYMSELCNMVKRPDVSLYALLISGYHVHGCREEAVWLVEELFVLGMKPKGGGWISILNICASKEEGMQIHALILKAGYFSSISVGNALISMYIRCGEMIEAYETFLKMEEHDAVTWTTIMTGLTHNLHYKEALETFQDFRKTELQPDEHCVATIINACTGLQAIDEGIQIHALAVKQGLEFCSFVSASILHMYTKCGYIGSAARLFSHASSTCDLILTNIMLAGYCWNSLPLKAFELFKREYQSGLIPDQFSISTMLGACADMRSMIVGKQIHCHVVKIGFEFSDTVIQNAIVNMYAKSGNIASACKFYYSMRRKNNILYEMLMVGYLHQMGSNNASGLLSQIQQRFLYGNSVVFARVLRGSTDLTGIILPKQIHGSIMNMDFSYDSSLGNPHIGLFDKANLPERSREASPKLSGDYVPSDSVITEHEEHLEGKGHFMPLGLFKQEITGRNCYIYANGIYCYEVAVSRLCEESPMLSPAQNGLTVVRSLKTQRLIRAPKPAGLPPPLK</sequence>
<keyword evidence="1" id="KW-0677">Repeat</keyword>
<feature type="repeat" description="PPR" evidence="2">
    <location>
        <begin position="136"/>
        <end position="170"/>
    </location>
</feature>
<gene>
    <name evidence="3" type="ORF">IEQ34_007229</name>
</gene>
<dbReference type="GO" id="GO:0009451">
    <property type="term" value="P:RNA modification"/>
    <property type="evidence" value="ECO:0007669"/>
    <property type="project" value="InterPro"/>
</dbReference>
<evidence type="ECO:0008006" key="5">
    <source>
        <dbReference type="Google" id="ProtNLM"/>
    </source>
</evidence>
<dbReference type="Pfam" id="PF13041">
    <property type="entry name" value="PPR_2"/>
    <property type="match status" value="1"/>
</dbReference>
<dbReference type="FunFam" id="1.25.40.10:FF:000073">
    <property type="entry name" value="Pentatricopeptide repeat-containing protein chloroplastic"/>
    <property type="match status" value="1"/>
</dbReference>
<dbReference type="PROSITE" id="PS51375">
    <property type="entry name" value="PPR"/>
    <property type="match status" value="6"/>
</dbReference>
<accession>A0AAV7H8X7</accession>
<dbReference type="InterPro" id="IPR011990">
    <property type="entry name" value="TPR-like_helical_dom_sf"/>
</dbReference>
<name>A0AAV7H8X7_DENCH</name>
<evidence type="ECO:0000256" key="2">
    <source>
        <dbReference type="PROSITE-ProRule" id="PRU00708"/>
    </source>
</evidence>
<feature type="repeat" description="PPR" evidence="2">
    <location>
        <begin position="436"/>
        <end position="470"/>
    </location>
</feature>
<proteinExistence type="predicted"/>
<feature type="repeat" description="PPR" evidence="2">
    <location>
        <begin position="338"/>
        <end position="372"/>
    </location>
</feature>
<dbReference type="NCBIfam" id="TIGR00756">
    <property type="entry name" value="PPR"/>
    <property type="match status" value="3"/>
</dbReference>
<feature type="repeat" description="PPR" evidence="2">
    <location>
        <begin position="538"/>
        <end position="572"/>
    </location>
</feature>
<reference evidence="3 4" key="1">
    <citation type="journal article" date="2021" name="Hortic Res">
        <title>Chromosome-scale assembly of the Dendrobium chrysotoxum genome enhances the understanding of orchid evolution.</title>
        <authorList>
            <person name="Zhang Y."/>
            <person name="Zhang G.Q."/>
            <person name="Zhang D."/>
            <person name="Liu X.D."/>
            <person name="Xu X.Y."/>
            <person name="Sun W.H."/>
            <person name="Yu X."/>
            <person name="Zhu X."/>
            <person name="Wang Z.W."/>
            <person name="Zhao X."/>
            <person name="Zhong W.Y."/>
            <person name="Chen H."/>
            <person name="Yin W.L."/>
            <person name="Huang T."/>
            <person name="Niu S.C."/>
            <person name="Liu Z.J."/>
        </authorList>
    </citation>
    <scope>NUCLEOTIDE SEQUENCE [LARGE SCALE GENOMIC DNA]</scope>
    <source>
        <strain evidence="3">Lindl</strain>
    </source>
</reference>
<organism evidence="3 4">
    <name type="scientific">Dendrobium chrysotoxum</name>
    <name type="common">Orchid</name>
    <dbReference type="NCBI Taxonomy" id="161865"/>
    <lineage>
        <taxon>Eukaryota</taxon>
        <taxon>Viridiplantae</taxon>
        <taxon>Streptophyta</taxon>
        <taxon>Embryophyta</taxon>
        <taxon>Tracheophyta</taxon>
        <taxon>Spermatophyta</taxon>
        <taxon>Magnoliopsida</taxon>
        <taxon>Liliopsida</taxon>
        <taxon>Asparagales</taxon>
        <taxon>Orchidaceae</taxon>
        <taxon>Epidendroideae</taxon>
        <taxon>Malaxideae</taxon>
        <taxon>Dendrobiinae</taxon>
        <taxon>Dendrobium</taxon>
    </lineage>
</organism>
<dbReference type="PANTHER" id="PTHR47926:SF360">
    <property type="entry name" value="PENTATRICOPEPTIDE REPEAT-CONTAINING PROTEIN"/>
    <property type="match status" value="1"/>
</dbReference>
<dbReference type="AlphaFoldDB" id="A0AAV7H8X7"/>
<dbReference type="EMBL" id="JAGFBR010000007">
    <property type="protein sequence ID" value="KAH0464443.1"/>
    <property type="molecule type" value="Genomic_DNA"/>
</dbReference>
<comment type="caution">
    <text evidence="3">The sequence shown here is derived from an EMBL/GenBank/DDBJ whole genome shotgun (WGS) entry which is preliminary data.</text>
</comment>
<dbReference type="GO" id="GO:0003723">
    <property type="term" value="F:RNA binding"/>
    <property type="evidence" value="ECO:0007669"/>
    <property type="project" value="InterPro"/>
</dbReference>
<protein>
    <recommendedName>
        <fullName evidence="5">Pentatricopeptide repeat-containing protein</fullName>
    </recommendedName>
</protein>
<dbReference type="PANTHER" id="PTHR47926">
    <property type="entry name" value="PENTATRICOPEPTIDE REPEAT-CONTAINING PROTEIN"/>
    <property type="match status" value="1"/>
</dbReference>
<dbReference type="InterPro" id="IPR046960">
    <property type="entry name" value="PPR_At4g14850-like_plant"/>
</dbReference>
<evidence type="ECO:0000313" key="4">
    <source>
        <dbReference type="Proteomes" id="UP000775213"/>
    </source>
</evidence>
<evidence type="ECO:0000313" key="3">
    <source>
        <dbReference type="EMBL" id="KAH0464443.1"/>
    </source>
</evidence>
<keyword evidence="4" id="KW-1185">Reference proteome</keyword>
<evidence type="ECO:0000256" key="1">
    <source>
        <dbReference type="ARBA" id="ARBA00022737"/>
    </source>
</evidence>
<dbReference type="Pfam" id="PF01535">
    <property type="entry name" value="PPR"/>
    <property type="match status" value="7"/>
</dbReference>
<feature type="repeat" description="PPR" evidence="2">
    <location>
        <begin position="237"/>
        <end position="271"/>
    </location>
</feature>
<dbReference type="Proteomes" id="UP000775213">
    <property type="component" value="Unassembled WGS sequence"/>
</dbReference>